<organism evidence="9 10">
    <name type="scientific">Thermothelomyces thermophilus (strain ATCC 42464 / BCRC 31852 / DSM 1799)</name>
    <name type="common">Sporotrichum thermophile</name>
    <dbReference type="NCBI Taxonomy" id="573729"/>
    <lineage>
        <taxon>Eukaryota</taxon>
        <taxon>Fungi</taxon>
        <taxon>Dikarya</taxon>
        <taxon>Ascomycota</taxon>
        <taxon>Pezizomycotina</taxon>
        <taxon>Sordariomycetes</taxon>
        <taxon>Sordariomycetidae</taxon>
        <taxon>Sordariales</taxon>
        <taxon>Chaetomiaceae</taxon>
        <taxon>Thermothelomyces</taxon>
    </lineage>
</organism>
<dbReference type="KEGG" id="mtm:MYCTH_2306825"/>
<dbReference type="GO" id="GO:0006401">
    <property type="term" value="P:RNA catabolic process"/>
    <property type="evidence" value="ECO:0007669"/>
    <property type="project" value="TreeGrafter"/>
</dbReference>
<dbReference type="GO" id="GO:0032299">
    <property type="term" value="C:ribonuclease H2 complex"/>
    <property type="evidence" value="ECO:0007669"/>
    <property type="project" value="InterPro"/>
</dbReference>
<dbReference type="CDD" id="cd09270">
    <property type="entry name" value="RNase_H2-B"/>
    <property type="match status" value="1"/>
</dbReference>
<dbReference type="PANTHER" id="PTHR13383:SF11">
    <property type="entry name" value="RIBONUCLEASE H2 SUBUNIT B"/>
    <property type="match status" value="1"/>
</dbReference>
<dbReference type="HOGENOM" id="CLU_057573_0_0_1"/>
<accession>G2QEV9</accession>
<keyword evidence="3" id="KW-0539">Nucleus</keyword>
<dbReference type="GO" id="GO:0005654">
    <property type="term" value="C:nucleoplasm"/>
    <property type="evidence" value="ECO:0007669"/>
    <property type="project" value="TreeGrafter"/>
</dbReference>
<evidence type="ECO:0000259" key="7">
    <source>
        <dbReference type="Pfam" id="PF09468"/>
    </source>
</evidence>
<dbReference type="Pfam" id="PF17745">
    <property type="entry name" value="Ydr279_N"/>
    <property type="match status" value="1"/>
</dbReference>
<feature type="compositionally biased region" description="Low complexity" evidence="6">
    <location>
        <begin position="7"/>
        <end position="28"/>
    </location>
</feature>
<feature type="compositionally biased region" description="Gly residues" evidence="6">
    <location>
        <begin position="278"/>
        <end position="288"/>
    </location>
</feature>
<dbReference type="PANTHER" id="PTHR13383">
    <property type="entry name" value="RIBONUCLEASE H2 SUBUNIT B"/>
    <property type="match status" value="1"/>
</dbReference>
<dbReference type="STRING" id="573729.G2QEV9"/>
<dbReference type="AlphaFoldDB" id="G2QEV9"/>
<evidence type="ECO:0000313" key="10">
    <source>
        <dbReference type="Proteomes" id="UP000007322"/>
    </source>
</evidence>
<proteinExistence type="predicted"/>
<feature type="domain" description="Ribonuclease H2 subunit B wHTH" evidence="7">
    <location>
        <begin position="130"/>
        <end position="383"/>
    </location>
</feature>
<dbReference type="OMA" id="YYFCPKL"/>
<keyword evidence="10" id="KW-1185">Reference proteome</keyword>
<feature type="region of interest" description="Disordered" evidence="6">
    <location>
        <begin position="417"/>
        <end position="461"/>
    </location>
</feature>
<comment type="subcellular location">
    <subcellularLocation>
        <location evidence="1">Nucleus</location>
    </subcellularLocation>
</comment>
<feature type="domain" description="Rnh202 triple barrel" evidence="8">
    <location>
        <begin position="44"/>
        <end position="127"/>
    </location>
</feature>
<dbReference type="InterPro" id="IPR019024">
    <property type="entry name" value="RNase_H2_suB_wHTH"/>
</dbReference>
<protein>
    <recommendedName>
        <fullName evidence="2">Ribonuclease H2 subunit B</fullName>
    </recommendedName>
    <alternativeName>
        <fullName evidence="5">Ribonuclease HI subunit B</fullName>
    </alternativeName>
</protein>
<evidence type="ECO:0000259" key="8">
    <source>
        <dbReference type="Pfam" id="PF17745"/>
    </source>
</evidence>
<dbReference type="OrthoDB" id="29098at2759"/>
<evidence type="ECO:0000256" key="4">
    <source>
        <dbReference type="ARBA" id="ARBA00024778"/>
    </source>
</evidence>
<reference evidence="9 10" key="1">
    <citation type="journal article" date="2011" name="Nat. Biotechnol.">
        <title>Comparative genomic analysis of the thermophilic biomass-degrading fungi Myceliophthora thermophila and Thielavia terrestris.</title>
        <authorList>
            <person name="Berka R.M."/>
            <person name="Grigoriev I.V."/>
            <person name="Otillar R."/>
            <person name="Salamov A."/>
            <person name="Grimwood J."/>
            <person name="Reid I."/>
            <person name="Ishmael N."/>
            <person name="John T."/>
            <person name="Darmond C."/>
            <person name="Moisan M.-C."/>
            <person name="Henrissat B."/>
            <person name="Coutinho P.M."/>
            <person name="Lombard V."/>
            <person name="Natvig D.O."/>
            <person name="Lindquist E."/>
            <person name="Schmutz J."/>
            <person name="Lucas S."/>
            <person name="Harris P."/>
            <person name="Powlowski J."/>
            <person name="Bellemare A."/>
            <person name="Taylor D."/>
            <person name="Butler G."/>
            <person name="de Vries R.P."/>
            <person name="Allijn I.E."/>
            <person name="van den Brink J."/>
            <person name="Ushinsky S."/>
            <person name="Storms R."/>
            <person name="Powell A.J."/>
            <person name="Paulsen I.T."/>
            <person name="Elbourne L.D.H."/>
            <person name="Baker S.E."/>
            <person name="Magnuson J."/>
            <person name="LaBoissiere S."/>
            <person name="Clutterbuck A.J."/>
            <person name="Martinez D."/>
            <person name="Wogulis M."/>
            <person name="de Leon A.L."/>
            <person name="Rey M.W."/>
            <person name="Tsang A."/>
        </authorList>
    </citation>
    <scope>NUCLEOTIDE SEQUENCE [LARGE SCALE GENOMIC DNA]</scope>
    <source>
        <strain evidence="10">ATCC 42464 / BCRC 31852 / DSM 1799</strain>
    </source>
</reference>
<dbReference type="GeneID" id="11513942"/>
<dbReference type="EMBL" id="CP003005">
    <property type="protein sequence ID" value="AEO58988.1"/>
    <property type="molecule type" value="Genomic_DNA"/>
</dbReference>
<feature type="compositionally biased region" description="Basic and acidic residues" evidence="6">
    <location>
        <begin position="420"/>
        <end position="448"/>
    </location>
</feature>
<name>G2QEV9_THET4</name>
<evidence type="ECO:0000256" key="1">
    <source>
        <dbReference type="ARBA" id="ARBA00004123"/>
    </source>
</evidence>
<feature type="compositionally biased region" description="Low complexity" evidence="6">
    <location>
        <begin position="289"/>
        <end position="338"/>
    </location>
</feature>
<dbReference type="Pfam" id="PF09468">
    <property type="entry name" value="RNase_H2-Ydr279"/>
    <property type="match status" value="1"/>
</dbReference>
<dbReference type="VEuPathDB" id="FungiDB:MYCTH_2306825"/>
<dbReference type="RefSeq" id="XP_003664233.1">
    <property type="nucleotide sequence ID" value="XM_003664185.1"/>
</dbReference>
<evidence type="ECO:0000256" key="6">
    <source>
        <dbReference type="SAM" id="MobiDB-lite"/>
    </source>
</evidence>
<evidence type="ECO:0000313" key="9">
    <source>
        <dbReference type="EMBL" id="AEO58988.1"/>
    </source>
</evidence>
<gene>
    <name evidence="9" type="ORF">MYCTH_2306825</name>
</gene>
<dbReference type="InterPro" id="IPR041195">
    <property type="entry name" value="Rnh202_N"/>
</dbReference>
<sequence>MARTRAKGGATTASSKDSTTTTTEPWSSIYDLPAESENPPKLFVLPKNASPAARIVTLQHPRYGRPARFLVCPEAGFFEFTTVSPSQSSPRSWLVQPDRSTVASGKAASLCTQTIQSPALHLATPYDPLFLLLPALCGAPTITTTTTTTTGRDQERQGQNEQEEQSQQRQQKKRLFLSLDDHLDATADPSGHLADLLASCPATRRRVEARLAAVCDAVPAGDETMYRVSEAKLARELLAKAKRIVGEEASKLPASMEERFVRRELEPPVLGVRIARGTGSGSESGSGSGTATPASSSSEGESQESSVSSASSAETAASSGSEESTKTTTSTAATSVAADSDEGDGVATSATGASDEVVRLQRLRVAFSFICSRYVSPAIAAMLNESLSKFTELVDFRPLDDYLERLAKLRQEAAAARSADFSRKRATDEEQDARAEKRRKQEAEEKARKANMSRGVRNLMKVDTSGMKKMSDFFKKKT</sequence>
<evidence type="ECO:0000256" key="3">
    <source>
        <dbReference type="ARBA" id="ARBA00023242"/>
    </source>
</evidence>
<dbReference type="Proteomes" id="UP000007322">
    <property type="component" value="Chromosome 4"/>
</dbReference>
<feature type="region of interest" description="Disordered" evidence="6">
    <location>
        <begin position="144"/>
        <end position="172"/>
    </location>
</feature>
<dbReference type="eggNOG" id="ENOG502SCDS">
    <property type="taxonomic scope" value="Eukaryota"/>
</dbReference>
<feature type="region of interest" description="Disordered" evidence="6">
    <location>
        <begin position="1"/>
        <end position="32"/>
    </location>
</feature>
<dbReference type="InParanoid" id="G2QEV9"/>
<evidence type="ECO:0000256" key="2">
    <source>
        <dbReference type="ARBA" id="ARBA00019062"/>
    </source>
</evidence>
<dbReference type="Gene3D" id="1.10.20.120">
    <property type="match status" value="1"/>
</dbReference>
<dbReference type="InterPro" id="IPR040456">
    <property type="entry name" value="RNase_H2_suB"/>
</dbReference>
<evidence type="ECO:0000256" key="5">
    <source>
        <dbReference type="ARBA" id="ARBA00033464"/>
    </source>
</evidence>
<comment type="function">
    <text evidence="4">Non catalytic subunit of RNase H2, an endonuclease that specifically degrades the RNA of RNA:DNA hybrids. Participates in DNA replication, possibly by mediating the removal of lagging-strand Okazaki fragment RNA primers during DNA replication. Mediates the excision of single ribonucleotides from DNA:RNA duplexes.</text>
</comment>
<feature type="region of interest" description="Disordered" evidence="6">
    <location>
        <begin position="271"/>
        <end position="349"/>
    </location>
</feature>
<feature type="compositionally biased region" description="Low complexity" evidence="6">
    <location>
        <begin position="159"/>
        <end position="169"/>
    </location>
</feature>